<feature type="domain" description="Calcineurin-like phosphoesterase" evidence="12">
    <location>
        <begin position="171"/>
        <end position="370"/>
    </location>
</feature>
<organism evidence="15 16">
    <name type="scientific">Carpinus fangiana</name>
    <dbReference type="NCBI Taxonomy" id="176857"/>
    <lineage>
        <taxon>Eukaryota</taxon>
        <taxon>Viridiplantae</taxon>
        <taxon>Streptophyta</taxon>
        <taxon>Embryophyta</taxon>
        <taxon>Tracheophyta</taxon>
        <taxon>Spermatophyta</taxon>
        <taxon>Magnoliopsida</taxon>
        <taxon>eudicotyledons</taxon>
        <taxon>Gunneridae</taxon>
        <taxon>Pentapetalae</taxon>
        <taxon>rosids</taxon>
        <taxon>fabids</taxon>
        <taxon>Fagales</taxon>
        <taxon>Betulaceae</taxon>
        <taxon>Carpinus</taxon>
    </lineage>
</organism>
<accession>A0A5N6QPX8</accession>
<dbReference type="FunFam" id="2.60.40.380:FF:000001">
    <property type="entry name" value="Fe(3+)-Zn(2+) purple acid phosphatase"/>
    <property type="match status" value="1"/>
</dbReference>
<dbReference type="AlphaFoldDB" id="A0A5N6QPX8"/>
<dbReference type="InterPro" id="IPR008963">
    <property type="entry name" value="Purple_acid_Pase-like_N"/>
</dbReference>
<evidence type="ECO:0000256" key="2">
    <source>
        <dbReference type="ARBA" id="ARBA00001947"/>
    </source>
</evidence>
<evidence type="ECO:0000256" key="6">
    <source>
        <dbReference type="ARBA" id="ARBA00022729"/>
    </source>
</evidence>
<dbReference type="InterPro" id="IPR041792">
    <property type="entry name" value="MPP_PAP"/>
</dbReference>
<dbReference type="GO" id="GO:0003993">
    <property type="term" value="F:acid phosphatase activity"/>
    <property type="evidence" value="ECO:0007669"/>
    <property type="project" value="UniProtKB-EC"/>
</dbReference>
<dbReference type="Pfam" id="PF00149">
    <property type="entry name" value="Metallophos"/>
    <property type="match status" value="1"/>
</dbReference>
<dbReference type="InterPro" id="IPR029052">
    <property type="entry name" value="Metallo-depent_PP-like"/>
</dbReference>
<feature type="domain" description="Purple acid phosphatase C-terminal" evidence="13">
    <location>
        <begin position="396"/>
        <end position="456"/>
    </location>
</feature>
<comment type="cofactor">
    <cofactor evidence="2">
        <name>Zn(2+)</name>
        <dbReference type="ChEBI" id="CHEBI:29105"/>
    </cofactor>
</comment>
<evidence type="ECO:0000313" key="16">
    <source>
        <dbReference type="Proteomes" id="UP000327013"/>
    </source>
</evidence>
<dbReference type="InterPro" id="IPR025733">
    <property type="entry name" value="PAPs_C"/>
</dbReference>
<dbReference type="SUPFAM" id="SSF56300">
    <property type="entry name" value="Metallo-dependent phosphatases"/>
    <property type="match status" value="1"/>
</dbReference>
<protein>
    <recommendedName>
        <fullName evidence="11">Purple acid phosphatase</fullName>
        <ecNumber evidence="11">3.1.3.2</ecNumber>
    </recommendedName>
</protein>
<dbReference type="InterPro" id="IPR039331">
    <property type="entry name" value="PAPs-like"/>
</dbReference>
<reference evidence="15 16" key="1">
    <citation type="submission" date="2019-06" db="EMBL/GenBank/DDBJ databases">
        <title>A chromosomal-level reference genome of Carpinus fangiana (Coryloideae, Betulaceae).</title>
        <authorList>
            <person name="Yang X."/>
            <person name="Wang Z."/>
            <person name="Zhang L."/>
            <person name="Hao G."/>
            <person name="Liu J."/>
            <person name="Yang Y."/>
        </authorList>
    </citation>
    <scope>NUCLEOTIDE SEQUENCE [LARGE SCALE GENOMIC DNA]</scope>
    <source>
        <strain evidence="15">Cfa_2016G</strain>
        <tissue evidence="15">Leaf</tissue>
    </source>
</reference>
<keyword evidence="7 11" id="KW-0378">Hydrolase</keyword>
<dbReference type="InterPro" id="IPR004843">
    <property type="entry name" value="Calcineurin-like_PHP"/>
</dbReference>
<dbReference type="SUPFAM" id="SSF49363">
    <property type="entry name" value="Purple acid phosphatase, N-terminal domain"/>
    <property type="match status" value="1"/>
</dbReference>
<evidence type="ECO:0000256" key="4">
    <source>
        <dbReference type="ARBA" id="ARBA00008723"/>
    </source>
</evidence>
<keyword evidence="5" id="KW-0479">Metal-binding</keyword>
<comment type="similarity">
    <text evidence="4 11">Belongs to the metallophosphoesterase superfamily. Purple acid phosphatase family.</text>
</comment>
<feature type="domain" description="Purple acid phosphatase N-terminal" evidence="14">
    <location>
        <begin position="69"/>
        <end position="160"/>
    </location>
</feature>
<proteinExistence type="inferred from homology"/>
<keyword evidence="6" id="KW-0732">Signal</keyword>
<sequence>MGLLASSSSSSSSSSLVAAVTVVLGLLFNAAVLCHGGISSTYRRSATELNIDMPVDSDTFYVPPGKNAPQQVHITQGDHVGTAVIVSWITPKAPGFRLVRYWGENSTKIRWARGTTETYRYFNYTSGYIHHANVSNLEFNSKYYYRVGAGKYARTFWFVTPPAPGPDVPYTFGLIGDLGQTYDSNSTITHYQNDPLNGQAVLFLGDLSYADNYPFHDNVRWDTWGRLVERSAAYQPWIWTVGNHEIDWAPELGELVPFVPFSHRYHIPAPYEAGSTKPFWYSIKRGPAHIIIMAAYSAFGYSSPQYSWFNQEIQKVNRSETPWLIVIMHLPMYNSYQSHYMEGEPMRAVYEKTFVEYKVDIVFAGHVHAYERSIRVSNIKYNITNGLCTPVKDLNAPVYLTVGDGGNLEGLSTVMTEPQPNYSAFREPSFGHGMLEIKNRTRAYFAWHRNDDGYSVVADSVRLTNRIWYPTDDSN</sequence>
<dbReference type="PANTHER" id="PTHR22953:SF35">
    <property type="entry name" value="FE(3+)-ZN(2+) PURPLE ACID PHOSPHATASE 12"/>
    <property type="match status" value="1"/>
</dbReference>
<dbReference type="EMBL" id="CM017322">
    <property type="protein sequence ID" value="KAE8008568.1"/>
    <property type="molecule type" value="Genomic_DNA"/>
</dbReference>
<dbReference type="Gene3D" id="3.60.21.10">
    <property type="match status" value="1"/>
</dbReference>
<dbReference type="CDD" id="cd00063">
    <property type="entry name" value="FN3"/>
    <property type="match status" value="1"/>
</dbReference>
<dbReference type="CDD" id="cd00839">
    <property type="entry name" value="MPP_PAPs"/>
    <property type="match status" value="1"/>
</dbReference>
<evidence type="ECO:0000256" key="11">
    <source>
        <dbReference type="RuleBase" id="RU361203"/>
    </source>
</evidence>
<gene>
    <name evidence="15" type="ORF">FH972_005066</name>
</gene>
<comment type="cofactor">
    <cofactor evidence="3">
        <name>Fe cation</name>
        <dbReference type="ChEBI" id="CHEBI:24875"/>
    </cofactor>
</comment>
<keyword evidence="10" id="KW-0325">Glycoprotein</keyword>
<dbReference type="FunFam" id="3.60.21.10:FF:000034">
    <property type="entry name" value="Fe(3+)-Zn(2+) purple acid phosphatase"/>
    <property type="match status" value="1"/>
</dbReference>
<dbReference type="InterPro" id="IPR003961">
    <property type="entry name" value="FN3_dom"/>
</dbReference>
<keyword evidence="16" id="KW-1185">Reference proteome</keyword>
<evidence type="ECO:0000256" key="7">
    <source>
        <dbReference type="ARBA" id="ARBA00022801"/>
    </source>
</evidence>
<dbReference type="PANTHER" id="PTHR22953">
    <property type="entry name" value="ACID PHOSPHATASE RELATED"/>
    <property type="match status" value="1"/>
</dbReference>
<dbReference type="Pfam" id="PF16656">
    <property type="entry name" value="Pur_ac_phosph_N"/>
    <property type="match status" value="1"/>
</dbReference>
<evidence type="ECO:0000256" key="3">
    <source>
        <dbReference type="ARBA" id="ARBA00001962"/>
    </source>
</evidence>
<keyword evidence="9" id="KW-0408">Iron</keyword>
<evidence type="ECO:0000256" key="5">
    <source>
        <dbReference type="ARBA" id="ARBA00022723"/>
    </source>
</evidence>
<comment type="catalytic activity">
    <reaction evidence="1 11">
        <text>a phosphate monoester + H2O = an alcohol + phosphate</text>
        <dbReference type="Rhea" id="RHEA:15017"/>
        <dbReference type="ChEBI" id="CHEBI:15377"/>
        <dbReference type="ChEBI" id="CHEBI:30879"/>
        <dbReference type="ChEBI" id="CHEBI:43474"/>
        <dbReference type="ChEBI" id="CHEBI:67140"/>
        <dbReference type="EC" id="3.1.3.2"/>
    </reaction>
</comment>
<evidence type="ECO:0000313" key="15">
    <source>
        <dbReference type="EMBL" id="KAE8008568.1"/>
    </source>
</evidence>
<dbReference type="Gene3D" id="2.60.40.380">
    <property type="entry name" value="Purple acid phosphatase-like, N-terminal"/>
    <property type="match status" value="1"/>
</dbReference>
<evidence type="ECO:0000256" key="9">
    <source>
        <dbReference type="ARBA" id="ARBA00023004"/>
    </source>
</evidence>
<dbReference type="Pfam" id="PF14008">
    <property type="entry name" value="Metallophos_C"/>
    <property type="match status" value="1"/>
</dbReference>
<evidence type="ECO:0000256" key="1">
    <source>
        <dbReference type="ARBA" id="ARBA00000032"/>
    </source>
</evidence>
<keyword evidence="8" id="KW-0862">Zinc</keyword>
<dbReference type="OrthoDB" id="45007at2759"/>
<dbReference type="GO" id="GO:0046872">
    <property type="term" value="F:metal ion binding"/>
    <property type="evidence" value="ECO:0007669"/>
    <property type="project" value="UniProtKB-KW"/>
</dbReference>
<dbReference type="Proteomes" id="UP000327013">
    <property type="component" value="Chromosome 2"/>
</dbReference>
<evidence type="ECO:0000256" key="10">
    <source>
        <dbReference type="ARBA" id="ARBA00023180"/>
    </source>
</evidence>
<dbReference type="EC" id="3.1.3.2" evidence="11"/>
<evidence type="ECO:0000259" key="13">
    <source>
        <dbReference type="Pfam" id="PF14008"/>
    </source>
</evidence>
<name>A0A5N6QPX8_9ROSI</name>
<dbReference type="InterPro" id="IPR015914">
    <property type="entry name" value="PAPs_N"/>
</dbReference>
<evidence type="ECO:0000259" key="14">
    <source>
        <dbReference type="Pfam" id="PF16656"/>
    </source>
</evidence>
<evidence type="ECO:0000256" key="8">
    <source>
        <dbReference type="ARBA" id="ARBA00022833"/>
    </source>
</evidence>
<evidence type="ECO:0000259" key="12">
    <source>
        <dbReference type="Pfam" id="PF00149"/>
    </source>
</evidence>